<feature type="region of interest" description="Disordered" evidence="2">
    <location>
        <begin position="1"/>
        <end position="34"/>
    </location>
</feature>
<evidence type="ECO:0000313" key="4">
    <source>
        <dbReference type="Proteomes" id="UP000054988"/>
    </source>
</evidence>
<dbReference type="PANTHER" id="PTHR10300">
    <property type="entry name" value="CALCIPRESSIN"/>
    <property type="match status" value="1"/>
</dbReference>
<evidence type="ECO:0000313" key="3">
    <source>
        <dbReference type="EMBL" id="KTB35023.1"/>
    </source>
</evidence>
<dbReference type="GO" id="GO:0005634">
    <property type="term" value="C:nucleus"/>
    <property type="evidence" value="ECO:0007669"/>
    <property type="project" value="TreeGrafter"/>
</dbReference>
<dbReference type="GO" id="GO:0019722">
    <property type="term" value="P:calcium-mediated signaling"/>
    <property type="evidence" value="ECO:0007669"/>
    <property type="project" value="InterPro"/>
</dbReference>
<name>A0A0W0FF92_MONRR</name>
<sequence length="284" mass="31385">MPRDLVISIPSSPSRHSRSSSLSSSSSHRGPRKTNSLAITPLPKAFFHPEILHHLHAHFATYGRINQWVPLQGFGRILIVYEKEDDAEEAKTANDPIVLAKSQNRSVDFLYFLTSSYETIYRDEIVLRVYRADPNPLIPENGVLQKGAYLRPPETERNFLISPPGSPPVGWEPMREDPPNATPLADDLIAALKNLQVRQHASPGIEILLDPEEGSGVSVVLEDYDSGSGEEDNVESDGEWIYGVTMPSRSKWKVTPVPTAMPPVRSPTPRPVPAAMPPQLCVSS</sequence>
<dbReference type="Gene3D" id="3.30.70.330">
    <property type="match status" value="1"/>
</dbReference>
<dbReference type="GO" id="GO:0008597">
    <property type="term" value="F:calcium-dependent protein serine/threonine phosphatase regulator activity"/>
    <property type="evidence" value="ECO:0007669"/>
    <property type="project" value="TreeGrafter"/>
</dbReference>
<proteinExistence type="inferred from homology"/>
<dbReference type="Proteomes" id="UP000054988">
    <property type="component" value="Unassembled WGS sequence"/>
</dbReference>
<feature type="region of interest" description="Disordered" evidence="2">
    <location>
        <begin position="255"/>
        <end position="284"/>
    </location>
</feature>
<comment type="similarity">
    <text evidence="1">Belongs to the RCAN family.</text>
</comment>
<accession>A0A0W0FF92</accession>
<dbReference type="PANTHER" id="PTHR10300:SF14">
    <property type="entry name" value="PROTEIN SARAH"/>
    <property type="match status" value="1"/>
</dbReference>
<evidence type="ECO:0000256" key="1">
    <source>
        <dbReference type="ARBA" id="ARBA00008209"/>
    </source>
</evidence>
<evidence type="ECO:0008006" key="5">
    <source>
        <dbReference type="Google" id="ProtNLM"/>
    </source>
</evidence>
<dbReference type="GO" id="GO:0005737">
    <property type="term" value="C:cytoplasm"/>
    <property type="evidence" value="ECO:0007669"/>
    <property type="project" value="TreeGrafter"/>
</dbReference>
<organism evidence="3 4">
    <name type="scientific">Moniliophthora roreri</name>
    <name type="common">Frosty pod rot fungus</name>
    <name type="synonym">Monilia roreri</name>
    <dbReference type="NCBI Taxonomy" id="221103"/>
    <lineage>
        <taxon>Eukaryota</taxon>
        <taxon>Fungi</taxon>
        <taxon>Dikarya</taxon>
        <taxon>Basidiomycota</taxon>
        <taxon>Agaricomycotina</taxon>
        <taxon>Agaricomycetes</taxon>
        <taxon>Agaricomycetidae</taxon>
        <taxon>Agaricales</taxon>
        <taxon>Marasmiineae</taxon>
        <taxon>Marasmiaceae</taxon>
        <taxon>Moniliophthora</taxon>
    </lineage>
</organism>
<reference evidence="3 4" key="1">
    <citation type="submission" date="2015-12" db="EMBL/GenBank/DDBJ databases">
        <title>Draft genome sequence of Moniliophthora roreri, the causal agent of frosty pod rot of cacao.</title>
        <authorList>
            <person name="Aime M.C."/>
            <person name="Diaz-Valderrama J.R."/>
            <person name="Kijpornyongpan T."/>
            <person name="Phillips-Mora W."/>
        </authorList>
    </citation>
    <scope>NUCLEOTIDE SEQUENCE [LARGE SCALE GENOMIC DNA]</scope>
    <source>
        <strain evidence="3 4">MCA 2952</strain>
    </source>
</reference>
<feature type="compositionally biased region" description="Pro residues" evidence="2">
    <location>
        <begin position="259"/>
        <end position="276"/>
    </location>
</feature>
<gene>
    <name evidence="3" type="ORF">WG66_12357</name>
</gene>
<feature type="compositionally biased region" description="Low complexity" evidence="2">
    <location>
        <begin position="7"/>
        <end position="28"/>
    </location>
</feature>
<evidence type="ECO:0000256" key="2">
    <source>
        <dbReference type="SAM" id="MobiDB-lite"/>
    </source>
</evidence>
<dbReference type="Pfam" id="PF04847">
    <property type="entry name" value="Calcipressin"/>
    <property type="match status" value="1"/>
</dbReference>
<dbReference type="InterPro" id="IPR012677">
    <property type="entry name" value="Nucleotide-bd_a/b_plait_sf"/>
</dbReference>
<dbReference type="InterPro" id="IPR035979">
    <property type="entry name" value="RBD_domain_sf"/>
</dbReference>
<protein>
    <recommendedName>
        <fullName evidence="5">Calcineurin-binding protein</fullName>
    </recommendedName>
</protein>
<dbReference type="eggNOG" id="KOG4019">
    <property type="taxonomic scope" value="Eukaryota"/>
</dbReference>
<dbReference type="GO" id="GO:0003676">
    <property type="term" value="F:nucleic acid binding"/>
    <property type="evidence" value="ECO:0007669"/>
    <property type="project" value="InterPro"/>
</dbReference>
<comment type="caution">
    <text evidence="3">The sequence shown here is derived from an EMBL/GenBank/DDBJ whole genome shotgun (WGS) entry which is preliminary data.</text>
</comment>
<dbReference type="EMBL" id="LATX01002019">
    <property type="protein sequence ID" value="KTB35023.1"/>
    <property type="molecule type" value="Genomic_DNA"/>
</dbReference>
<dbReference type="SUPFAM" id="SSF54928">
    <property type="entry name" value="RNA-binding domain, RBD"/>
    <property type="match status" value="1"/>
</dbReference>
<dbReference type="AlphaFoldDB" id="A0A0W0FF92"/>
<dbReference type="InterPro" id="IPR006931">
    <property type="entry name" value="Calcipressin"/>
</dbReference>